<proteinExistence type="predicted"/>
<keyword evidence="2" id="KW-1185">Reference proteome</keyword>
<dbReference type="Proteomes" id="UP000542742">
    <property type="component" value="Unassembled WGS sequence"/>
</dbReference>
<name>A0A7W7CRR9_9ACTN</name>
<dbReference type="EMBL" id="JACHMF010000001">
    <property type="protein sequence ID" value="MBB4693463.1"/>
    <property type="molecule type" value="Genomic_DNA"/>
</dbReference>
<comment type="caution">
    <text evidence="1">The sequence shown here is derived from an EMBL/GenBank/DDBJ whole genome shotgun (WGS) entry which is preliminary data.</text>
</comment>
<evidence type="ECO:0000313" key="2">
    <source>
        <dbReference type="Proteomes" id="UP000542742"/>
    </source>
</evidence>
<protein>
    <submittedName>
        <fullName evidence="1">Uncharacterized protein</fullName>
    </submittedName>
</protein>
<dbReference type="AlphaFoldDB" id="A0A7W7CRR9"/>
<accession>A0A7W7CRR9</accession>
<organism evidence="1 2">
    <name type="scientific">Paractinoplanes abujensis</name>
    <dbReference type="NCBI Taxonomy" id="882441"/>
    <lineage>
        <taxon>Bacteria</taxon>
        <taxon>Bacillati</taxon>
        <taxon>Actinomycetota</taxon>
        <taxon>Actinomycetes</taxon>
        <taxon>Micromonosporales</taxon>
        <taxon>Micromonosporaceae</taxon>
        <taxon>Paractinoplanes</taxon>
    </lineage>
</organism>
<reference evidence="1 2" key="1">
    <citation type="submission" date="2020-08" db="EMBL/GenBank/DDBJ databases">
        <title>Sequencing the genomes of 1000 actinobacteria strains.</title>
        <authorList>
            <person name="Klenk H.-P."/>
        </authorList>
    </citation>
    <scope>NUCLEOTIDE SEQUENCE [LARGE SCALE GENOMIC DNA]</scope>
    <source>
        <strain evidence="1 2">DSM 45518</strain>
    </source>
</reference>
<gene>
    <name evidence="1" type="ORF">BKA14_003611</name>
</gene>
<evidence type="ECO:0000313" key="1">
    <source>
        <dbReference type="EMBL" id="MBB4693463.1"/>
    </source>
</evidence>
<dbReference type="RefSeq" id="WP_184952079.1">
    <property type="nucleotide sequence ID" value="NZ_JACHMF010000001.1"/>
</dbReference>
<sequence>MRFTTAGVSSTDENTFRAGAATGRYPSASTCGDMYGNKRSWFAPSHEVEQSDVATPVARRAGSGALEARSLSIGKLYRPLREHVLDARPMVILVSFCESEAFRRFRIGGEEP</sequence>